<dbReference type="AlphaFoldDB" id="A0AAW0TXW2"/>
<dbReference type="Proteomes" id="UP001487740">
    <property type="component" value="Unassembled WGS sequence"/>
</dbReference>
<dbReference type="EMBL" id="JARAKH010000022">
    <property type="protein sequence ID" value="KAK8392579.1"/>
    <property type="molecule type" value="Genomic_DNA"/>
</dbReference>
<proteinExistence type="predicted"/>
<protein>
    <submittedName>
        <fullName evidence="1">Uncharacterized protein</fullName>
    </submittedName>
</protein>
<evidence type="ECO:0000313" key="2">
    <source>
        <dbReference type="Proteomes" id="UP001487740"/>
    </source>
</evidence>
<comment type="caution">
    <text evidence="1">The sequence shown here is derived from an EMBL/GenBank/DDBJ whole genome shotgun (WGS) entry which is preliminary data.</text>
</comment>
<gene>
    <name evidence="1" type="ORF">O3P69_014763</name>
</gene>
<sequence>MCFDYFSASPMGLAFTVITDMEGRKRVISIGDMALLAIWIKAIDALCTLTKGDSAVFGRLVNNLDLFHLGHTNSANVVPYYSKYFKSNEKENGLWGYIKRTSEVTAKDRGLDPLLSRTRMTWVREMAENCVRWHMGFSYKFNDSTRLDRVLGMLGGGVNTTSMMSRPFLETREDNEKAPAKISDIIHLVFKEMSLTNPQSIYRQGSVFDRVSSKALKRLVASEPSGLAVSETMKRRPLANPYIPTITLPTTFKLLSRIRESSLRKNVDAINEDSDDRHASHHLHRCRLAQEQEKKDRGRCFQSLERYNESDALLYSSILASGEPQCSSAADAAYALTYFNTDLEDGDEHRKSTLLPMLEYNTNAQSPWLFKDISV</sequence>
<accession>A0AAW0TXW2</accession>
<keyword evidence="2" id="KW-1185">Reference proteome</keyword>
<reference evidence="1 2" key="1">
    <citation type="submission" date="2023-03" db="EMBL/GenBank/DDBJ databases">
        <title>High-quality genome of Scylla paramamosain provides insights in environmental adaptation.</title>
        <authorList>
            <person name="Zhang L."/>
        </authorList>
    </citation>
    <scope>NUCLEOTIDE SEQUENCE [LARGE SCALE GENOMIC DNA]</scope>
    <source>
        <strain evidence="1">LZ_2023a</strain>
        <tissue evidence="1">Muscle</tissue>
    </source>
</reference>
<evidence type="ECO:0000313" key="1">
    <source>
        <dbReference type="EMBL" id="KAK8392579.1"/>
    </source>
</evidence>
<name>A0AAW0TXW2_SCYPA</name>
<organism evidence="1 2">
    <name type="scientific">Scylla paramamosain</name>
    <name type="common">Mud crab</name>
    <dbReference type="NCBI Taxonomy" id="85552"/>
    <lineage>
        <taxon>Eukaryota</taxon>
        <taxon>Metazoa</taxon>
        <taxon>Ecdysozoa</taxon>
        <taxon>Arthropoda</taxon>
        <taxon>Crustacea</taxon>
        <taxon>Multicrustacea</taxon>
        <taxon>Malacostraca</taxon>
        <taxon>Eumalacostraca</taxon>
        <taxon>Eucarida</taxon>
        <taxon>Decapoda</taxon>
        <taxon>Pleocyemata</taxon>
        <taxon>Brachyura</taxon>
        <taxon>Eubrachyura</taxon>
        <taxon>Portunoidea</taxon>
        <taxon>Portunidae</taxon>
        <taxon>Portuninae</taxon>
        <taxon>Scylla</taxon>
    </lineage>
</organism>